<dbReference type="HOGENOM" id="CLU_2860166_0_0_3"/>
<dbReference type="AlphaFoldDB" id="K9W199"/>
<accession>K9W199</accession>
<gene>
    <name evidence="1" type="ORF">Cri9333_3158</name>
</gene>
<evidence type="ECO:0000313" key="1">
    <source>
        <dbReference type="EMBL" id="AFZ13996.1"/>
    </source>
</evidence>
<protein>
    <submittedName>
        <fullName evidence="1">Uncharacterized protein</fullName>
    </submittedName>
</protein>
<dbReference type="STRING" id="1173022.Cri9333_3158"/>
<dbReference type="OrthoDB" id="532570at2"/>
<dbReference type="KEGG" id="cep:Cri9333_3158"/>
<reference evidence="1 2" key="1">
    <citation type="submission" date="2012-06" db="EMBL/GenBank/DDBJ databases">
        <title>Finished chromosome of genome of Crinalium epipsammum PCC 9333.</title>
        <authorList>
            <consortium name="US DOE Joint Genome Institute"/>
            <person name="Gugger M."/>
            <person name="Coursin T."/>
            <person name="Rippka R."/>
            <person name="Tandeau De Marsac N."/>
            <person name="Huntemann M."/>
            <person name="Wei C.-L."/>
            <person name="Han J."/>
            <person name="Detter J.C."/>
            <person name="Han C."/>
            <person name="Tapia R."/>
            <person name="Davenport K."/>
            <person name="Daligault H."/>
            <person name="Erkkila T."/>
            <person name="Gu W."/>
            <person name="Munk A.C.C."/>
            <person name="Teshima H."/>
            <person name="Xu Y."/>
            <person name="Chain P."/>
            <person name="Chen A."/>
            <person name="Krypides N."/>
            <person name="Mavromatis K."/>
            <person name="Markowitz V."/>
            <person name="Szeto E."/>
            <person name="Ivanova N."/>
            <person name="Mikhailova N."/>
            <person name="Ovchinnikova G."/>
            <person name="Pagani I."/>
            <person name="Pati A."/>
            <person name="Goodwin L."/>
            <person name="Peters L."/>
            <person name="Pitluck S."/>
            <person name="Woyke T."/>
            <person name="Kerfeld C."/>
        </authorList>
    </citation>
    <scope>NUCLEOTIDE SEQUENCE [LARGE SCALE GENOMIC DNA]</scope>
    <source>
        <strain evidence="1 2">PCC 9333</strain>
    </source>
</reference>
<name>K9W199_9CYAN</name>
<sequence>MSEVICNIPVPQTSQQLEQAIQHYRETDLHGEELFCEFQAICEASLKQGVSEADSDKVSGEDSY</sequence>
<evidence type="ECO:0000313" key="2">
    <source>
        <dbReference type="Proteomes" id="UP000010472"/>
    </source>
</evidence>
<dbReference type="eggNOG" id="ENOG502ZH9G">
    <property type="taxonomic scope" value="Bacteria"/>
</dbReference>
<dbReference type="RefSeq" id="WP_015204103.1">
    <property type="nucleotide sequence ID" value="NC_019753.1"/>
</dbReference>
<dbReference type="EMBL" id="CP003620">
    <property type="protein sequence ID" value="AFZ13996.1"/>
    <property type="molecule type" value="Genomic_DNA"/>
</dbReference>
<dbReference type="Proteomes" id="UP000010472">
    <property type="component" value="Chromosome"/>
</dbReference>
<organism evidence="1 2">
    <name type="scientific">Crinalium epipsammum PCC 9333</name>
    <dbReference type="NCBI Taxonomy" id="1173022"/>
    <lineage>
        <taxon>Bacteria</taxon>
        <taxon>Bacillati</taxon>
        <taxon>Cyanobacteriota</taxon>
        <taxon>Cyanophyceae</taxon>
        <taxon>Gomontiellales</taxon>
        <taxon>Gomontiellaceae</taxon>
        <taxon>Crinalium</taxon>
    </lineage>
</organism>
<proteinExistence type="predicted"/>
<keyword evidence="2" id="KW-1185">Reference proteome</keyword>